<evidence type="ECO:0000313" key="2">
    <source>
        <dbReference type="Proteomes" id="UP000265864"/>
    </source>
</evidence>
<reference evidence="1 2" key="1">
    <citation type="submission" date="2018-09" db="EMBL/GenBank/DDBJ databases">
        <title>Yersinia kristensenii subsp. rochesterensis subsp. nov., Isolated from Human Feces.</title>
        <authorList>
            <person name="Cunningham S.A."/>
            <person name="Jeraldo P."/>
            <person name="Patel R."/>
        </authorList>
    </citation>
    <scope>NUCLEOTIDE SEQUENCE [LARGE SCALE GENOMIC DNA]</scope>
    <source>
        <strain evidence="1 2">ATCC BAA-2637</strain>
    </source>
</reference>
<evidence type="ECO:0000313" key="1">
    <source>
        <dbReference type="EMBL" id="AYD44600.1"/>
    </source>
</evidence>
<proteinExistence type="predicted"/>
<organism evidence="1 2">
    <name type="scientific">Yersinia rochesterensis</name>
    <dbReference type="NCBI Taxonomy" id="1604335"/>
    <lineage>
        <taxon>Bacteria</taxon>
        <taxon>Pseudomonadati</taxon>
        <taxon>Pseudomonadota</taxon>
        <taxon>Gammaproteobacteria</taxon>
        <taxon>Enterobacterales</taxon>
        <taxon>Yersiniaceae</taxon>
        <taxon>Yersinia</taxon>
    </lineage>
</organism>
<name>A0A8D4SSR7_9GAMM</name>
<dbReference type="EMBL" id="CP032482">
    <property type="protein sequence ID" value="AYD44600.1"/>
    <property type="molecule type" value="Genomic_DNA"/>
</dbReference>
<protein>
    <submittedName>
        <fullName evidence="1">Uncharacterized protein</fullName>
    </submittedName>
</protein>
<dbReference type="Proteomes" id="UP000265864">
    <property type="component" value="Chromosome"/>
</dbReference>
<accession>A0A8D4SSR7</accession>
<sequence>MTNRSRTDLNAVCSGLAEARPMDGPSNESSQRTCSLKYDGHMQTMITIRRTYLPNTTNKATTSVEIKE</sequence>
<dbReference type="AlphaFoldDB" id="A0A8D4SSR7"/>
<gene>
    <name evidence="1" type="ORF">DXZ79_13415</name>
</gene>